<dbReference type="Proteomes" id="UP001595075">
    <property type="component" value="Unassembled WGS sequence"/>
</dbReference>
<evidence type="ECO:0000259" key="1">
    <source>
        <dbReference type="Pfam" id="PF12697"/>
    </source>
</evidence>
<protein>
    <recommendedName>
        <fullName evidence="1">AB hydrolase-1 domain-containing protein</fullName>
    </recommendedName>
</protein>
<dbReference type="InterPro" id="IPR000073">
    <property type="entry name" value="AB_hydrolase_1"/>
</dbReference>
<name>A0ABR4C1H7_9HELO</name>
<dbReference type="Pfam" id="PF12697">
    <property type="entry name" value="Abhydrolase_6"/>
    <property type="match status" value="1"/>
</dbReference>
<sequence>MTSNSQPRSPFTVKEHIVPCFPIREELTTTTSDQEQWRMSVKQYVPIDNPNPAEGDVTILGCHGDGFLRELYEPFWTDLYHALSESSIRIRSIWVLATSNSGSNTRLNEALINDPVSTLDHTHDILHLISSFPTQILQPIIGIGHSIGASQLAMASVFHPTLFAGLVLMDPILVPDAAKGSRKQAKGWADVAWKDWDERVRKMWMDFAIEPIDATDPEGATRLVWGRGQEMGSYAQLGYVFESVRIAEEEDARIGVGKGAGGISKTGKGNGKGMVFVTGPMKIWKFMPMMSTHTLILYGEQPGSALPDMKEIWKDRIGSDGQFLRRGIQRRVDIESVHGTGHLLPLEKPEVCAVRAAGWIREELEGWSQREGEPSKAWRGLGAQGREKAAEEWLAAIKGKL</sequence>
<accession>A0ABR4C1H7</accession>
<dbReference type="Gene3D" id="3.40.50.1820">
    <property type="entry name" value="alpha/beta hydrolase"/>
    <property type="match status" value="1"/>
</dbReference>
<evidence type="ECO:0000313" key="2">
    <source>
        <dbReference type="EMBL" id="KAL2063241.1"/>
    </source>
</evidence>
<reference evidence="2 3" key="1">
    <citation type="journal article" date="2024" name="Commun. Biol.">
        <title>Comparative genomic analysis of thermophilic fungi reveals convergent evolutionary adaptations and gene losses.</title>
        <authorList>
            <person name="Steindorff A.S."/>
            <person name="Aguilar-Pontes M.V."/>
            <person name="Robinson A.J."/>
            <person name="Andreopoulos B."/>
            <person name="LaButti K."/>
            <person name="Kuo A."/>
            <person name="Mondo S."/>
            <person name="Riley R."/>
            <person name="Otillar R."/>
            <person name="Haridas S."/>
            <person name="Lipzen A."/>
            <person name="Grimwood J."/>
            <person name="Schmutz J."/>
            <person name="Clum A."/>
            <person name="Reid I.D."/>
            <person name="Moisan M.C."/>
            <person name="Butler G."/>
            <person name="Nguyen T.T.M."/>
            <person name="Dewar K."/>
            <person name="Conant G."/>
            <person name="Drula E."/>
            <person name="Henrissat B."/>
            <person name="Hansel C."/>
            <person name="Singer S."/>
            <person name="Hutchinson M.I."/>
            <person name="de Vries R.P."/>
            <person name="Natvig D.O."/>
            <person name="Powell A.J."/>
            <person name="Tsang A."/>
            <person name="Grigoriev I.V."/>
        </authorList>
    </citation>
    <scope>NUCLEOTIDE SEQUENCE [LARGE SCALE GENOMIC DNA]</scope>
    <source>
        <strain evidence="2 3">CBS 494.80</strain>
    </source>
</reference>
<dbReference type="SUPFAM" id="SSF53474">
    <property type="entry name" value="alpha/beta-Hydrolases"/>
    <property type="match status" value="1"/>
</dbReference>
<dbReference type="InterPro" id="IPR029058">
    <property type="entry name" value="AB_hydrolase_fold"/>
</dbReference>
<keyword evidence="3" id="KW-1185">Reference proteome</keyword>
<feature type="domain" description="AB hydrolase-1" evidence="1">
    <location>
        <begin position="62"/>
        <end position="353"/>
    </location>
</feature>
<proteinExistence type="predicted"/>
<dbReference type="EMBL" id="JAZHXI010000015">
    <property type="protein sequence ID" value="KAL2063241.1"/>
    <property type="molecule type" value="Genomic_DNA"/>
</dbReference>
<comment type="caution">
    <text evidence="2">The sequence shown here is derived from an EMBL/GenBank/DDBJ whole genome shotgun (WGS) entry which is preliminary data.</text>
</comment>
<gene>
    <name evidence="2" type="ORF">VTL71DRAFT_5046</name>
</gene>
<organism evidence="2 3">
    <name type="scientific">Oculimacula yallundae</name>
    <dbReference type="NCBI Taxonomy" id="86028"/>
    <lineage>
        <taxon>Eukaryota</taxon>
        <taxon>Fungi</taxon>
        <taxon>Dikarya</taxon>
        <taxon>Ascomycota</taxon>
        <taxon>Pezizomycotina</taxon>
        <taxon>Leotiomycetes</taxon>
        <taxon>Helotiales</taxon>
        <taxon>Ploettnerulaceae</taxon>
        <taxon>Oculimacula</taxon>
    </lineage>
</organism>
<evidence type="ECO:0000313" key="3">
    <source>
        <dbReference type="Proteomes" id="UP001595075"/>
    </source>
</evidence>